<dbReference type="GO" id="GO:0006955">
    <property type="term" value="P:immune response"/>
    <property type="evidence" value="ECO:0007669"/>
    <property type="project" value="InterPro"/>
</dbReference>
<dbReference type="EMBL" id="AKHW03000478">
    <property type="protein sequence ID" value="KYO47170.1"/>
    <property type="molecule type" value="Genomic_DNA"/>
</dbReference>
<feature type="domain" description="MHC class II beta chain N-terminal" evidence="3">
    <location>
        <begin position="6"/>
        <end position="80"/>
    </location>
</feature>
<dbReference type="PANTHER" id="PTHR19944">
    <property type="entry name" value="MHC CLASS II-RELATED"/>
    <property type="match status" value="1"/>
</dbReference>
<keyword evidence="1" id="KW-1015">Disulfide bond</keyword>
<reference evidence="4 5" key="1">
    <citation type="journal article" date="2012" name="Genome Biol.">
        <title>Sequencing three crocodilian genomes to illuminate the evolution of archosaurs and amniotes.</title>
        <authorList>
            <person name="St John J.A."/>
            <person name="Braun E.L."/>
            <person name="Isberg S.R."/>
            <person name="Miles L.G."/>
            <person name="Chong A.Y."/>
            <person name="Gongora J."/>
            <person name="Dalzell P."/>
            <person name="Moran C."/>
            <person name="Bed'hom B."/>
            <person name="Abzhanov A."/>
            <person name="Burgess S.C."/>
            <person name="Cooksey A.M."/>
            <person name="Castoe T.A."/>
            <person name="Crawford N.G."/>
            <person name="Densmore L.D."/>
            <person name="Drew J.C."/>
            <person name="Edwards S.V."/>
            <person name="Faircloth B.C."/>
            <person name="Fujita M.K."/>
            <person name="Greenwold M.J."/>
            <person name="Hoffmann F.G."/>
            <person name="Howard J.M."/>
            <person name="Iguchi T."/>
            <person name="Janes D.E."/>
            <person name="Khan S.Y."/>
            <person name="Kohno S."/>
            <person name="de Koning A.J."/>
            <person name="Lance S.L."/>
            <person name="McCarthy F.M."/>
            <person name="McCormack J.E."/>
            <person name="Merchant M.E."/>
            <person name="Peterson D.G."/>
            <person name="Pollock D.D."/>
            <person name="Pourmand N."/>
            <person name="Raney B.J."/>
            <person name="Roessler K.A."/>
            <person name="Sanford J.R."/>
            <person name="Sawyer R.H."/>
            <person name="Schmidt C.J."/>
            <person name="Triplett E.W."/>
            <person name="Tuberville T.D."/>
            <person name="Venegas-Anaya M."/>
            <person name="Howard J.T."/>
            <person name="Jarvis E.D."/>
            <person name="Guillette L.J.Jr."/>
            <person name="Glenn T.C."/>
            <person name="Green R.E."/>
            <person name="Ray D.A."/>
        </authorList>
    </citation>
    <scope>NUCLEOTIDE SEQUENCE [LARGE SCALE GENOMIC DNA]</scope>
    <source>
        <strain evidence="4">KSC_2009_1</strain>
    </source>
</reference>
<dbReference type="GO" id="GO:0019882">
    <property type="term" value="P:antigen processing and presentation"/>
    <property type="evidence" value="ECO:0007669"/>
    <property type="project" value="InterPro"/>
</dbReference>
<dbReference type="InterPro" id="IPR050160">
    <property type="entry name" value="MHC/Immunoglobulin"/>
</dbReference>
<evidence type="ECO:0000313" key="4">
    <source>
        <dbReference type="EMBL" id="KYO47170.1"/>
    </source>
</evidence>
<keyword evidence="2" id="KW-0325">Glycoprotein</keyword>
<dbReference type="Proteomes" id="UP000050525">
    <property type="component" value="Unassembled WGS sequence"/>
</dbReference>
<gene>
    <name evidence="4" type="ORF">Y1Q_0015396</name>
</gene>
<sequence>MIMSKADCVYTNGTQQLKCLYSCIWDRQQDVHFDSNVGMHVADTVWAEPDAKHWNSQKEEPQHAWSEMDSFCRHNYGVYENFINTHKGEFCRYDYGLAEQSHVIGRSGESPESGAIVQ</sequence>
<comment type="caution">
    <text evidence="4">The sequence shown here is derived from an EMBL/GenBank/DDBJ whole genome shotgun (WGS) entry which is preliminary data.</text>
</comment>
<evidence type="ECO:0000256" key="2">
    <source>
        <dbReference type="ARBA" id="ARBA00023180"/>
    </source>
</evidence>
<dbReference type="Gene3D" id="3.10.320.10">
    <property type="entry name" value="Class II Histocompatibility Antigen, M Beta Chain, Chain B, domain 1"/>
    <property type="match status" value="1"/>
</dbReference>
<protein>
    <recommendedName>
        <fullName evidence="3">MHC class II beta chain N-terminal domain-containing protein</fullName>
    </recommendedName>
</protein>
<dbReference type="SUPFAM" id="SSF54452">
    <property type="entry name" value="MHC antigen-recognition domain"/>
    <property type="match status" value="1"/>
</dbReference>
<dbReference type="PANTHER" id="PTHR19944:SF99">
    <property type="entry name" value="HLA CLASS II HISTOCOMPATIBILITY ANTIGEN, DRB1 BETA CHAIN"/>
    <property type="match status" value="1"/>
</dbReference>
<dbReference type="GO" id="GO:0042613">
    <property type="term" value="C:MHC class II protein complex"/>
    <property type="evidence" value="ECO:0007669"/>
    <property type="project" value="InterPro"/>
</dbReference>
<organism evidence="4 5">
    <name type="scientific">Alligator mississippiensis</name>
    <name type="common">American alligator</name>
    <dbReference type="NCBI Taxonomy" id="8496"/>
    <lineage>
        <taxon>Eukaryota</taxon>
        <taxon>Metazoa</taxon>
        <taxon>Chordata</taxon>
        <taxon>Craniata</taxon>
        <taxon>Vertebrata</taxon>
        <taxon>Euteleostomi</taxon>
        <taxon>Archelosauria</taxon>
        <taxon>Archosauria</taxon>
        <taxon>Crocodylia</taxon>
        <taxon>Alligatoridae</taxon>
        <taxon>Alligatorinae</taxon>
        <taxon>Alligator</taxon>
    </lineage>
</organism>
<proteinExistence type="predicted"/>
<evidence type="ECO:0000313" key="5">
    <source>
        <dbReference type="Proteomes" id="UP000050525"/>
    </source>
</evidence>
<dbReference type="Pfam" id="PF00969">
    <property type="entry name" value="MHC_II_beta"/>
    <property type="match status" value="1"/>
</dbReference>
<dbReference type="SMART" id="SM00921">
    <property type="entry name" value="MHC_II_beta"/>
    <property type="match status" value="1"/>
</dbReference>
<name>A0A151PDW8_ALLMI</name>
<keyword evidence="5" id="KW-1185">Reference proteome</keyword>
<accession>A0A151PDW8</accession>
<dbReference type="STRING" id="8496.A0A151PDW8"/>
<evidence type="ECO:0000256" key="1">
    <source>
        <dbReference type="ARBA" id="ARBA00023157"/>
    </source>
</evidence>
<dbReference type="AlphaFoldDB" id="A0A151PDW8"/>
<dbReference type="InterPro" id="IPR014745">
    <property type="entry name" value="MHC_II_a/b_N"/>
</dbReference>
<dbReference type="InterPro" id="IPR011162">
    <property type="entry name" value="MHC_I/II-like_Ag-recog"/>
</dbReference>
<evidence type="ECO:0000259" key="3">
    <source>
        <dbReference type="SMART" id="SM00921"/>
    </source>
</evidence>
<dbReference type="InterPro" id="IPR000353">
    <property type="entry name" value="MHC_II_b_N"/>
</dbReference>